<gene>
    <name evidence="1" type="ORF">GON03_19135</name>
</gene>
<comment type="caution">
    <text evidence="1">The sequence shown here is derived from an EMBL/GenBank/DDBJ whole genome shotgun (WGS) entry which is preliminary data.</text>
</comment>
<dbReference type="EMBL" id="WSEK01000005">
    <property type="protein sequence ID" value="MVQ51301.1"/>
    <property type="molecule type" value="Genomic_DNA"/>
</dbReference>
<reference evidence="1 2" key="1">
    <citation type="submission" date="2019-12" db="EMBL/GenBank/DDBJ databases">
        <authorList>
            <person name="Huq M.A."/>
        </authorList>
    </citation>
    <scope>NUCLEOTIDE SEQUENCE [LARGE SCALE GENOMIC DNA]</scope>
    <source>
        <strain evidence="1 2">MAH-18</strain>
    </source>
</reference>
<protein>
    <submittedName>
        <fullName evidence="1">Uncharacterized protein</fullName>
    </submittedName>
</protein>
<proteinExistence type="predicted"/>
<dbReference type="AlphaFoldDB" id="A0A6L6XV73"/>
<keyword evidence="2" id="KW-1185">Reference proteome</keyword>
<accession>A0A6L6XV73</accession>
<name>A0A6L6XV73_9ACTN</name>
<evidence type="ECO:0000313" key="1">
    <source>
        <dbReference type="EMBL" id="MVQ51301.1"/>
    </source>
</evidence>
<sequence>MAHRPATNDSPDGGRELTLEFTLTKIQTQVYGTLGVDGSPTGGAA</sequence>
<organism evidence="1 2">
    <name type="scientific">Nocardioides agri</name>
    <dbReference type="NCBI Taxonomy" id="2682843"/>
    <lineage>
        <taxon>Bacteria</taxon>
        <taxon>Bacillati</taxon>
        <taxon>Actinomycetota</taxon>
        <taxon>Actinomycetes</taxon>
        <taxon>Propionibacteriales</taxon>
        <taxon>Nocardioidaceae</taxon>
        <taxon>Nocardioides</taxon>
    </lineage>
</organism>
<dbReference type="RefSeq" id="WP_157346094.1">
    <property type="nucleotide sequence ID" value="NZ_WSEK01000005.1"/>
</dbReference>
<dbReference type="Proteomes" id="UP000473525">
    <property type="component" value="Unassembled WGS sequence"/>
</dbReference>
<evidence type="ECO:0000313" key="2">
    <source>
        <dbReference type="Proteomes" id="UP000473525"/>
    </source>
</evidence>